<dbReference type="InterPro" id="IPR010994">
    <property type="entry name" value="RuvA_2-like"/>
</dbReference>
<feature type="signal peptide" evidence="1">
    <location>
        <begin position="1"/>
        <end position="21"/>
    </location>
</feature>
<proteinExistence type="predicted"/>
<feature type="chain" id="PRO_5016829872" evidence="1">
    <location>
        <begin position="22"/>
        <end position="109"/>
    </location>
</feature>
<organism evidence="2 3">
    <name type="scientific">Fluoribacter dumoffii</name>
    <dbReference type="NCBI Taxonomy" id="463"/>
    <lineage>
        <taxon>Bacteria</taxon>
        <taxon>Pseudomonadati</taxon>
        <taxon>Pseudomonadota</taxon>
        <taxon>Gammaproteobacteria</taxon>
        <taxon>Legionellales</taxon>
        <taxon>Legionellaceae</taxon>
        <taxon>Fluoribacter</taxon>
    </lineage>
</organism>
<evidence type="ECO:0000313" key="2">
    <source>
        <dbReference type="EMBL" id="STO21878.1"/>
    </source>
</evidence>
<dbReference type="EMBL" id="UGGT01000001">
    <property type="protein sequence ID" value="STO21878.1"/>
    <property type="molecule type" value="Genomic_DNA"/>
</dbReference>
<dbReference type="Pfam" id="PF12836">
    <property type="entry name" value="HHH_3"/>
    <property type="match status" value="1"/>
</dbReference>
<dbReference type="SUPFAM" id="SSF47781">
    <property type="entry name" value="RuvA domain 2-like"/>
    <property type="match status" value="1"/>
</dbReference>
<dbReference type="InterPro" id="IPR004509">
    <property type="entry name" value="Competence_ComEA_HhH"/>
</dbReference>
<dbReference type="STRING" id="1094715.GCA_000236165_00467"/>
<reference evidence="2 3" key="1">
    <citation type="submission" date="2018-06" db="EMBL/GenBank/DDBJ databases">
        <authorList>
            <consortium name="Pathogen Informatics"/>
            <person name="Doyle S."/>
        </authorList>
    </citation>
    <scope>NUCLEOTIDE SEQUENCE [LARGE SCALE GENOMIC DNA]</scope>
    <source>
        <strain evidence="2 3">NCTC11370</strain>
    </source>
</reference>
<dbReference type="PANTHER" id="PTHR21180:SF32">
    <property type="entry name" value="ENDONUCLEASE_EXONUCLEASE_PHOSPHATASE FAMILY DOMAIN-CONTAINING PROTEIN 1"/>
    <property type="match status" value="1"/>
</dbReference>
<evidence type="ECO:0000256" key="1">
    <source>
        <dbReference type="SAM" id="SignalP"/>
    </source>
</evidence>
<sequence>MKAKFIAIALSLSVTTLSAYAALPKEASIKKKPPIVLHKIDLNTADISMLTGSIKGIGKKRAEAIIAYRKSHHGFKSLEELAEVKGLGQRFMAVNRDKLNQVFTLSKIE</sequence>
<dbReference type="RefSeq" id="WP_010654145.1">
    <property type="nucleotide sequence ID" value="NZ_JAPHOO010000001.1"/>
</dbReference>
<dbReference type="Gene3D" id="1.10.150.280">
    <property type="entry name" value="AF1531-like domain"/>
    <property type="match status" value="1"/>
</dbReference>
<dbReference type="PANTHER" id="PTHR21180">
    <property type="entry name" value="ENDONUCLEASE/EXONUCLEASE/PHOSPHATASE FAMILY DOMAIN-CONTAINING PROTEIN 1"/>
    <property type="match status" value="1"/>
</dbReference>
<dbReference type="InterPro" id="IPR051675">
    <property type="entry name" value="Endo/Exo/Phosphatase_dom_1"/>
</dbReference>
<dbReference type="OrthoDB" id="7510573at2"/>
<dbReference type="NCBIfam" id="TIGR00426">
    <property type="entry name" value="competence protein ComEA helix-hairpin-helix repeat region"/>
    <property type="match status" value="1"/>
</dbReference>
<protein>
    <submittedName>
        <fullName evidence="2">Competence protein ComEA helix-hairpin-helix repeat region</fullName>
    </submittedName>
</protein>
<keyword evidence="1" id="KW-0732">Signal</keyword>
<dbReference type="GO" id="GO:0015628">
    <property type="term" value="P:protein secretion by the type II secretion system"/>
    <property type="evidence" value="ECO:0007669"/>
    <property type="project" value="TreeGrafter"/>
</dbReference>
<dbReference type="GeneID" id="93291489"/>
<name>A0A377GC53_9GAMM</name>
<gene>
    <name evidence="2" type="ORF">NCTC11370_01958</name>
</gene>
<evidence type="ECO:0000313" key="3">
    <source>
        <dbReference type="Proteomes" id="UP000254554"/>
    </source>
</evidence>
<dbReference type="Proteomes" id="UP000254554">
    <property type="component" value="Unassembled WGS sequence"/>
</dbReference>
<accession>A0A377GC53</accession>
<dbReference type="GO" id="GO:0015627">
    <property type="term" value="C:type II protein secretion system complex"/>
    <property type="evidence" value="ECO:0007669"/>
    <property type="project" value="TreeGrafter"/>
</dbReference>
<keyword evidence="3" id="KW-1185">Reference proteome</keyword>
<dbReference type="AlphaFoldDB" id="A0A377GC53"/>